<reference evidence="1 2" key="1">
    <citation type="submission" date="2013-09" db="EMBL/GenBank/DDBJ databases">
        <title>Genome sequencing of Phaeobacter antarcticus sp. nov. SM1211.</title>
        <authorList>
            <person name="Zhang X.-Y."/>
            <person name="Liu C."/>
            <person name="Chen X.-L."/>
            <person name="Xie B.-B."/>
            <person name="Qin Q.-L."/>
            <person name="Rong J.-C."/>
            <person name="Zhang Y.-Z."/>
        </authorList>
    </citation>
    <scope>NUCLEOTIDE SEQUENCE [LARGE SCALE GENOMIC DNA]</scope>
    <source>
        <strain evidence="1 2">SM1211</strain>
    </source>
</reference>
<sequence>MAPKKTKAVRISEIDGNNMHRYTLPFQEIASAMVMADKVIQDGTVEAYRNKKTGGMMLGYTCPDCDTHHPVIEIHVMEDSSLEDDPRYLMQIQGCIPYAAMLEANGGMLHVVEEPHQPSQDLVAMLAHDFRDDHPTEAEDVYDLVNVAASALLDGAASIALDTLSGMTALGYVCDECESVHAALMVTMPRFRDMRSASGYTFLGNPFLDMMLEDSGERRH</sequence>
<protein>
    <submittedName>
        <fullName evidence="1">Uncharacterized protein</fullName>
    </submittedName>
</protein>
<gene>
    <name evidence="1" type="ORF">P775_01480</name>
</gene>
<evidence type="ECO:0000313" key="2">
    <source>
        <dbReference type="Proteomes" id="UP000231259"/>
    </source>
</evidence>
<organism evidence="1 2">
    <name type="scientific">Puniceibacterium antarcticum</name>
    <dbReference type="NCBI Taxonomy" id="1206336"/>
    <lineage>
        <taxon>Bacteria</taxon>
        <taxon>Pseudomonadati</taxon>
        <taxon>Pseudomonadota</taxon>
        <taxon>Alphaproteobacteria</taxon>
        <taxon>Rhodobacterales</taxon>
        <taxon>Paracoccaceae</taxon>
        <taxon>Puniceibacterium</taxon>
    </lineage>
</organism>
<evidence type="ECO:0000313" key="1">
    <source>
        <dbReference type="EMBL" id="PIL21996.1"/>
    </source>
</evidence>
<name>A0A2G8RK72_9RHOB</name>
<dbReference type="EMBL" id="AWWI01000017">
    <property type="protein sequence ID" value="PIL21996.1"/>
    <property type="molecule type" value="Genomic_DNA"/>
</dbReference>
<comment type="caution">
    <text evidence="1">The sequence shown here is derived from an EMBL/GenBank/DDBJ whole genome shotgun (WGS) entry which is preliminary data.</text>
</comment>
<dbReference type="AlphaFoldDB" id="A0A2G8RK72"/>
<dbReference type="RefSeq" id="WP_099909287.1">
    <property type="nucleotide sequence ID" value="NZ_AWWI01000017.1"/>
</dbReference>
<accession>A0A2G8RK72</accession>
<proteinExistence type="predicted"/>
<dbReference type="Proteomes" id="UP000231259">
    <property type="component" value="Unassembled WGS sequence"/>
</dbReference>
<keyword evidence="2" id="KW-1185">Reference proteome</keyword>